<dbReference type="GO" id="GO:0016020">
    <property type="term" value="C:membrane"/>
    <property type="evidence" value="ECO:0007669"/>
    <property type="project" value="TreeGrafter"/>
</dbReference>
<dbReference type="PIRSF" id="PIRSF001093">
    <property type="entry name" value="B-hxosamndse_ab_euk"/>
    <property type="match status" value="1"/>
</dbReference>
<comment type="catalytic activity">
    <reaction evidence="1 7">
        <text>Hydrolysis of terminal non-reducing N-acetyl-D-hexosamine residues in N-acetyl-beta-D-hexosaminides.</text>
        <dbReference type="EC" id="3.2.1.52"/>
    </reaction>
</comment>
<dbReference type="InterPro" id="IPR025705">
    <property type="entry name" value="Beta_hexosaminidase_sua/sub"/>
</dbReference>
<evidence type="ECO:0000256" key="7">
    <source>
        <dbReference type="PIRNR" id="PIRNR001093"/>
    </source>
</evidence>
<evidence type="ECO:0000259" key="10">
    <source>
        <dbReference type="Pfam" id="PF00728"/>
    </source>
</evidence>
<dbReference type="EC" id="3.2.1.52" evidence="7"/>
<dbReference type="PRINTS" id="PR00738">
    <property type="entry name" value="GLHYDRLASE20"/>
</dbReference>
<dbReference type="PANTHER" id="PTHR22600">
    <property type="entry name" value="BETA-HEXOSAMINIDASE"/>
    <property type="match status" value="1"/>
</dbReference>
<dbReference type="GO" id="GO:0030203">
    <property type="term" value="P:glycosaminoglycan metabolic process"/>
    <property type="evidence" value="ECO:0007669"/>
    <property type="project" value="TreeGrafter"/>
</dbReference>
<proteinExistence type="inferred from homology"/>
<dbReference type="InterPro" id="IPR029019">
    <property type="entry name" value="HEX_eukaryotic_N"/>
</dbReference>
<dbReference type="EMBL" id="GEDC01022680">
    <property type="protein sequence ID" value="JAS14618.1"/>
    <property type="molecule type" value="Transcribed_RNA"/>
</dbReference>
<dbReference type="SUPFAM" id="SSF51445">
    <property type="entry name" value="(Trans)glycosidases"/>
    <property type="match status" value="1"/>
</dbReference>
<feature type="active site" description="Proton donor" evidence="8">
    <location>
        <position position="344"/>
    </location>
</feature>
<feature type="disulfide bond" evidence="9">
    <location>
        <begin position="69"/>
        <end position="119"/>
    </location>
</feature>
<evidence type="ECO:0000256" key="6">
    <source>
        <dbReference type="ARBA" id="ARBA00023295"/>
    </source>
</evidence>
<comment type="similarity">
    <text evidence="2 7">Belongs to the glycosyl hydrolase 20 family.</text>
</comment>
<keyword evidence="5" id="KW-0325">Glycoprotein</keyword>
<evidence type="ECO:0000256" key="1">
    <source>
        <dbReference type="ARBA" id="ARBA00001231"/>
    </source>
</evidence>
<dbReference type="InterPro" id="IPR017853">
    <property type="entry name" value="GH"/>
</dbReference>
<name>A0A1B6CMM3_9HEMI</name>
<feature type="domain" description="Glycoside hydrolase family 20 catalytic" evidence="10">
    <location>
        <begin position="188"/>
        <end position="501"/>
    </location>
</feature>
<keyword evidence="9" id="KW-1015">Disulfide bond</keyword>
<evidence type="ECO:0000256" key="5">
    <source>
        <dbReference type="ARBA" id="ARBA00023180"/>
    </source>
</evidence>
<dbReference type="Gene3D" id="3.20.20.80">
    <property type="entry name" value="Glycosidases"/>
    <property type="match status" value="1"/>
</dbReference>
<dbReference type="PANTHER" id="PTHR22600:SF21">
    <property type="entry name" value="BETA-HEXOSAMINIDASE A"/>
    <property type="match status" value="1"/>
</dbReference>
<evidence type="ECO:0000256" key="3">
    <source>
        <dbReference type="ARBA" id="ARBA00022729"/>
    </source>
</evidence>
<dbReference type="InterPro" id="IPR015883">
    <property type="entry name" value="Glyco_hydro_20_cat"/>
</dbReference>
<dbReference type="InterPro" id="IPR029018">
    <property type="entry name" value="Hex-like_dom2"/>
</dbReference>
<gene>
    <name evidence="12" type="ORF">g.6532</name>
</gene>
<dbReference type="CDD" id="cd06562">
    <property type="entry name" value="GH20_HexA_HexB-like"/>
    <property type="match status" value="1"/>
</dbReference>
<evidence type="ECO:0000256" key="8">
    <source>
        <dbReference type="PIRSR" id="PIRSR001093-1"/>
    </source>
</evidence>
<keyword evidence="4 7" id="KW-0378">Hydrolase</keyword>
<evidence type="ECO:0000256" key="4">
    <source>
        <dbReference type="ARBA" id="ARBA00022801"/>
    </source>
</evidence>
<dbReference type="GO" id="GO:0005764">
    <property type="term" value="C:lysosome"/>
    <property type="evidence" value="ECO:0007669"/>
    <property type="project" value="TreeGrafter"/>
</dbReference>
<dbReference type="GO" id="GO:0005975">
    <property type="term" value="P:carbohydrate metabolic process"/>
    <property type="evidence" value="ECO:0007669"/>
    <property type="project" value="InterPro"/>
</dbReference>
<protein>
    <recommendedName>
        <fullName evidence="7">Beta-hexosaminidase</fullName>
        <ecNumber evidence="7">3.2.1.52</ecNumber>
    </recommendedName>
</protein>
<dbReference type="Gene3D" id="3.30.379.10">
    <property type="entry name" value="Chitobiase/beta-hexosaminidase domain 2-like"/>
    <property type="match status" value="1"/>
</dbReference>
<dbReference type="SUPFAM" id="SSF55545">
    <property type="entry name" value="beta-N-acetylhexosaminidase-like domain"/>
    <property type="match status" value="1"/>
</dbReference>
<feature type="disulfide bond" evidence="9">
    <location>
        <begin position="298"/>
        <end position="349"/>
    </location>
</feature>
<dbReference type="GO" id="GO:0006689">
    <property type="term" value="P:ganglioside catabolic process"/>
    <property type="evidence" value="ECO:0007669"/>
    <property type="project" value="TreeGrafter"/>
</dbReference>
<evidence type="ECO:0000259" key="11">
    <source>
        <dbReference type="Pfam" id="PF14845"/>
    </source>
</evidence>
<feature type="disulfide bond" evidence="9">
    <location>
        <begin position="519"/>
        <end position="537"/>
    </location>
</feature>
<dbReference type="GO" id="GO:0004563">
    <property type="term" value="F:beta-N-acetylhexosaminidase activity"/>
    <property type="evidence" value="ECO:0007669"/>
    <property type="project" value="UniProtKB-EC"/>
</dbReference>
<evidence type="ECO:0000313" key="12">
    <source>
        <dbReference type="EMBL" id="JAS14618.1"/>
    </source>
</evidence>
<feature type="domain" description="Beta-hexosaminidase eukaryotic type N-terminal" evidence="11">
    <location>
        <begin position="39"/>
        <end position="164"/>
    </location>
</feature>
<organism evidence="12">
    <name type="scientific">Clastoptera arizonana</name>
    <name type="common">Arizona spittle bug</name>
    <dbReference type="NCBI Taxonomy" id="38151"/>
    <lineage>
        <taxon>Eukaryota</taxon>
        <taxon>Metazoa</taxon>
        <taxon>Ecdysozoa</taxon>
        <taxon>Arthropoda</taxon>
        <taxon>Hexapoda</taxon>
        <taxon>Insecta</taxon>
        <taxon>Pterygota</taxon>
        <taxon>Neoptera</taxon>
        <taxon>Paraneoptera</taxon>
        <taxon>Hemiptera</taxon>
        <taxon>Auchenorrhyncha</taxon>
        <taxon>Cercopoidea</taxon>
        <taxon>Clastopteridae</taxon>
        <taxon>Clastoptera</taxon>
    </lineage>
</organism>
<keyword evidence="3" id="KW-0732">Signal</keyword>
<accession>A0A1B6CMM3</accession>
<dbReference type="Pfam" id="PF14845">
    <property type="entry name" value="Glycohydro_20b2"/>
    <property type="match status" value="1"/>
</dbReference>
<evidence type="ECO:0000256" key="2">
    <source>
        <dbReference type="ARBA" id="ARBA00006285"/>
    </source>
</evidence>
<dbReference type="AlphaFoldDB" id="A0A1B6CMM3"/>
<dbReference type="Pfam" id="PF00728">
    <property type="entry name" value="Glyco_hydro_20"/>
    <property type="match status" value="1"/>
</dbReference>
<sequence>MMLEWVQIIGLSTIGIGLLLCYEATAGAGPLVRATRGEVWPKPQAFQRNYSYMFVRPNHFKFKVTFHTCAILDKAIERYKKIISAYSNVGGKQLRKWMKSDPLFHGYLDSLEVYLDTPCEEYPYLNMDELYSLKIDYGDLESKALLVSSSIWGVLRGLETFTQMLTPSIHIRNHLVVNSSLITDFPRFPHRGLLLDTSRHFEPLSVIFSILDGMECNKLNVFHWHIVDDQSFPYQSQIYPGLSEKGAYNPITHVYSIEDIQSVIEYARLRGIRVMPEFDTPGHTQSWGLSIPKLLTPCYQGGELSGTYGPIDPSRKENYKFVKTLFQEIISVFKDNYIHLGGDEVSFDCWSSNPNINQYMKDNNISTYEELESMYIQKVLNYVTNMNANSIVWQEVFQNNVTIQNDTVVHIWLGNLAQLLEEVTSAGHKALISECWYLDHLDKSWIDFYKCEPWNFDGTTEQKKLVLGGEACMWSEMVDESNVVSRIFPRASATAEKLWSSEDTNVVHSAQGRLEEHYCRMKKRGISAQPPTGPGFCPI</sequence>
<dbReference type="FunFam" id="3.20.20.80:FF:000063">
    <property type="entry name" value="Beta-hexosaminidase"/>
    <property type="match status" value="1"/>
</dbReference>
<evidence type="ECO:0000256" key="9">
    <source>
        <dbReference type="PIRSR" id="PIRSR001093-2"/>
    </source>
</evidence>
<keyword evidence="6 7" id="KW-0326">Glycosidase</keyword>
<reference evidence="12" key="1">
    <citation type="submission" date="2015-12" db="EMBL/GenBank/DDBJ databases">
        <title>De novo transcriptome assembly of four potential Pierce s Disease insect vectors from Arizona vineyards.</title>
        <authorList>
            <person name="Tassone E.E."/>
        </authorList>
    </citation>
    <scope>NUCLEOTIDE SEQUENCE</scope>
</reference>